<dbReference type="GO" id="GO:0005634">
    <property type="term" value="C:nucleus"/>
    <property type="evidence" value="ECO:0007669"/>
    <property type="project" value="TreeGrafter"/>
</dbReference>
<dbReference type="AlphaFoldDB" id="A0A4Y9XQF5"/>
<evidence type="ECO:0000256" key="1">
    <source>
        <dbReference type="ARBA" id="ARBA00022723"/>
    </source>
</evidence>
<dbReference type="STRING" id="205917.A0A4Y9XQF5"/>
<name>A0A4Y9XQF5_9AGAM</name>
<evidence type="ECO:0000256" key="7">
    <source>
        <dbReference type="ARBA" id="ARBA00023242"/>
    </source>
</evidence>
<dbReference type="PANTHER" id="PTHR10237:SF1">
    <property type="entry name" value="DEFORMED EPIDERMAL AUTOREGULATORY FACTOR 1 HOMOLOG"/>
    <property type="match status" value="1"/>
</dbReference>
<evidence type="ECO:0000256" key="5">
    <source>
        <dbReference type="ARBA" id="ARBA00023125"/>
    </source>
</evidence>
<dbReference type="PROSITE" id="PS01360">
    <property type="entry name" value="ZF_MYND_1"/>
    <property type="match status" value="1"/>
</dbReference>
<protein>
    <recommendedName>
        <fullName evidence="9">MYND-type domain-containing protein</fullName>
    </recommendedName>
</protein>
<evidence type="ECO:0000256" key="8">
    <source>
        <dbReference type="PROSITE-ProRule" id="PRU00134"/>
    </source>
</evidence>
<keyword evidence="5" id="KW-0238">DNA-binding</keyword>
<keyword evidence="4" id="KW-0805">Transcription regulation</keyword>
<dbReference type="Gene3D" id="6.10.140.2220">
    <property type="match status" value="1"/>
</dbReference>
<evidence type="ECO:0000256" key="3">
    <source>
        <dbReference type="ARBA" id="ARBA00022833"/>
    </source>
</evidence>
<proteinExistence type="predicted"/>
<feature type="domain" description="MYND-type" evidence="9">
    <location>
        <begin position="289"/>
        <end position="327"/>
    </location>
</feature>
<evidence type="ECO:0000256" key="2">
    <source>
        <dbReference type="ARBA" id="ARBA00022771"/>
    </source>
</evidence>
<reference evidence="10 11" key="1">
    <citation type="submission" date="2019-02" db="EMBL/GenBank/DDBJ databases">
        <title>Genome sequencing of the rare red list fungi Dentipellis fragilis.</title>
        <authorList>
            <person name="Buettner E."/>
            <person name="Kellner H."/>
        </authorList>
    </citation>
    <scope>NUCLEOTIDE SEQUENCE [LARGE SCALE GENOMIC DNA]</scope>
    <source>
        <strain evidence="10 11">DSM 105465</strain>
    </source>
</reference>
<sequence>MDGGFQAPDPRTGKLSVQNIGLSFTMWHDALPLCANAIRARGRPDEADKADMVDLKYLILKAQVAQAVVIARKAVQRNPHIGFYYYALILGSDMSEGLRLAKKGLKCPKLSSYVRSLQDASAGGKELQEGVAFAMSALEDSQSFINEAPPDSSKMRNAIYVNVLMSLLIKGHELSDDMRELLDAKKRLDIADDFSRFFSRPVSKTQMRLACMELVSRMQNAWKEWDKIIHAHSDVRSEISPAKAEDDLADWLEQIDIEDPGVCGHDHRHRDGITTHLSLGVNDVELNRCSWCRNPSVVLKKCSGCGKTRYCDSTCQKEHWKTHKKVCKKESNAH</sequence>
<evidence type="ECO:0000259" key="9">
    <source>
        <dbReference type="PROSITE" id="PS50865"/>
    </source>
</evidence>
<keyword evidence="6" id="KW-0804">Transcription</keyword>
<dbReference type="EMBL" id="SEOQ01001710">
    <property type="protein sequence ID" value="TFY50759.1"/>
    <property type="molecule type" value="Genomic_DNA"/>
</dbReference>
<dbReference type="PANTHER" id="PTHR10237">
    <property type="entry name" value="DEFORMED EPIDERMAL AUTOREGULATORY FACTOR 1 HOMOLOG SUPPRESSIN"/>
    <property type="match status" value="1"/>
</dbReference>
<dbReference type="GO" id="GO:0003677">
    <property type="term" value="F:DNA binding"/>
    <property type="evidence" value="ECO:0007669"/>
    <property type="project" value="UniProtKB-KW"/>
</dbReference>
<dbReference type="PROSITE" id="PS50865">
    <property type="entry name" value="ZF_MYND_2"/>
    <property type="match status" value="1"/>
</dbReference>
<keyword evidence="3" id="KW-0862">Zinc</keyword>
<gene>
    <name evidence="10" type="ORF">EVG20_g11346</name>
</gene>
<keyword evidence="2 8" id="KW-0863">Zinc-finger</keyword>
<evidence type="ECO:0000256" key="6">
    <source>
        <dbReference type="ARBA" id="ARBA00023163"/>
    </source>
</evidence>
<organism evidence="10 11">
    <name type="scientific">Dentipellis fragilis</name>
    <dbReference type="NCBI Taxonomy" id="205917"/>
    <lineage>
        <taxon>Eukaryota</taxon>
        <taxon>Fungi</taxon>
        <taxon>Dikarya</taxon>
        <taxon>Basidiomycota</taxon>
        <taxon>Agaricomycotina</taxon>
        <taxon>Agaricomycetes</taxon>
        <taxon>Russulales</taxon>
        <taxon>Hericiaceae</taxon>
        <taxon>Dentipellis</taxon>
    </lineage>
</organism>
<dbReference type="Proteomes" id="UP000298327">
    <property type="component" value="Unassembled WGS sequence"/>
</dbReference>
<dbReference type="InterPro" id="IPR024119">
    <property type="entry name" value="TF_DEAF-1"/>
</dbReference>
<dbReference type="GO" id="GO:0000981">
    <property type="term" value="F:DNA-binding transcription factor activity, RNA polymerase II-specific"/>
    <property type="evidence" value="ECO:0007669"/>
    <property type="project" value="TreeGrafter"/>
</dbReference>
<dbReference type="OrthoDB" id="341421at2759"/>
<dbReference type="InterPro" id="IPR002893">
    <property type="entry name" value="Znf_MYND"/>
</dbReference>
<evidence type="ECO:0000256" key="4">
    <source>
        <dbReference type="ARBA" id="ARBA00023015"/>
    </source>
</evidence>
<keyword evidence="11" id="KW-1185">Reference proteome</keyword>
<evidence type="ECO:0000313" key="11">
    <source>
        <dbReference type="Proteomes" id="UP000298327"/>
    </source>
</evidence>
<comment type="caution">
    <text evidence="10">The sequence shown here is derived from an EMBL/GenBank/DDBJ whole genome shotgun (WGS) entry which is preliminary data.</text>
</comment>
<dbReference type="Pfam" id="PF01753">
    <property type="entry name" value="zf-MYND"/>
    <property type="match status" value="1"/>
</dbReference>
<accession>A0A4Y9XQF5</accession>
<keyword evidence="7" id="KW-0539">Nucleus</keyword>
<dbReference type="SUPFAM" id="SSF144232">
    <property type="entry name" value="HIT/MYND zinc finger-like"/>
    <property type="match status" value="1"/>
</dbReference>
<keyword evidence="1" id="KW-0479">Metal-binding</keyword>
<dbReference type="GO" id="GO:0008270">
    <property type="term" value="F:zinc ion binding"/>
    <property type="evidence" value="ECO:0007669"/>
    <property type="project" value="UniProtKB-KW"/>
</dbReference>
<evidence type="ECO:0000313" key="10">
    <source>
        <dbReference type="EMBL" id="TFY50759.1"/>
    </source>
</evidence>